<feature type="transmembrane region" description="Helical" evidence="10">
    <location>
        <begin position="276"/>
        <end position="302"/>
    </location>
</feature>
<keyword evidence="3" id="KW-0328">Glycosyltransferase</keyword>
<evidence type="ECO:0000256" key="8">
    <source>
        <dbReference type="ARBA" id="ARBA00023136"/>
    </source>
</evidence>
<dbReference type="InterPro" id="IPR029044">
    <property type="entry name" value="Nucleotide-diphossugar_trans"/>
</dbReference>
<accession>A0A315EN82</accession>
<reference evidence="12 13" key="1">
    <citation type="submission" date="2017-04" db="EMBL/GenBank/DDBJ databases">
        <title>Unexpected and diverse lifestyles within the genus Limnohabitans.</title>
        <authorList>
            <person name="Kasalicky V."/>
            <person name="Mehrshad M."/>
            <person name="Andrei S.-A."/>
            <person name="Salcher M."/>
            <person name="Kratochvilova H."/>
            <person name="Simek K."/>
            <person name="Ghai R."/>
        </authorList>
    </citation>
    <scope>NUCLEOTIDE SEQUENCE [LARGE SCALE GENOMIC DNA]</scope>
    <source>
        <strain evidence="12 13">MWH-C5</strain>
    </source>
</reference>
<dbReference type="PANTHER" id="PTHR48090">
    <property type="entry name" value="UNDECAPRENYL-PHOSPHATE 4-DEOXY-4-FORMAMIDO-L-ARABINOSE TRANSFERASE-RELATED"/>
    <property type="match status" value="1"/>
</dbReference>
<sequence length="346" mass="37722">MRDAHTLPQPDRFQYTPTLSCVMPAYNEGQNLGTVVPQVLQALQALGSQVEIVLINDGSRDDTAQVMQALCEAHREVVGINLSRNFGKEAALTAGIDAARGEVVVLMDADGQHPVSLVADMVKRWREGSDVVYAIRRTRDDQSALHAGLTGMFYKLINMGNRVKIPAHAGDFRLMDRRVVEALKQLPERNRFMKGLYAWVGFASTAIDYEPLPRAAGESSFGLRGSFALALTGVLAFSIAPLRALTITGLMLAMLALGYGAWVVAEYFVWGIDVPGYATLVVGMMFFSGIQLLSIGILAEYVGRIYEEVKQRPMYLVSQRWGAGLSLAPVKATAPAVIDNDPPHPV</sequence>
<evidence type="ECO:0000259" key="11">
    <source>
        <dbReference type="Pfam" id="PF00535"/>
    </source>
</evidence>
<keyword evidence="4 12" id="KW-0808">Transferase</keyword>
<dbReference type="SUPFAM" id="SSF53448">
    <property type="entry name" value="Nucleotide-diphospho-sugar transferases"/>
    <property type="match status" value="1"/>
</dbReference>
<dbReference type="PANTHER" id="PTHR48090:SF3">
    <property type="entry name" value="UNDECAPRENYL-PHOSPHATE 4-DEOXY-4-FORMAMIDO-L-ARABINOSE TRANSFERASE"/>
    <property type="match status" value="1"/>
</dbReference>
<dbReference type="Pfam" id="PF00535">
    <property type="entry name" value="Glycos_transf_2"/>
    <property type="match status" value="1"/>
</dbReference>
<keyword evidence="5 10" id="KW-0812">Transmembrane</keyword>
<dbReference type="GO" id="GO:0009103">
    <property type="term" value="P:lipopolysaccharide biosynthetic process"/>
    <property type="evidence" value="ECO:0007669"/>
    <property type="project" value="UniProtKB-KW"/>
</dbReference>
<keyword evidence="7 10" id="KW-1133">Transmembrane helix</keyword>
<keyword evidence="13" id="KW-1185">Reference proteome</keyword>
<comment type="subcellular location">
    <subcellularLocation>
        <location evidence="1">Cell membrane</location>
        <topology evidence="1">Multi-pass membrane protein</topology>
    </subcellularLocation>
</comment>
<keyword evidence="2" id="KW-1003">Cell membrane</keyword>
<keyword evidence="8 10" id="KW-0472">Membrane</keyword>
<dbReference type="CDD" id="cd04187">
    <property type="entry name" value="DPM1_like_bac"/>
    <property type="match status" value="1"/>
</dbReference>
<organism evidence="12 13">
    <name type="scientific">Limnohabitans curvus</name>
    <dbReference type="NCBI Taxonomy" id="323423"/>
    <lineage>
        <taxon>Bacteria</taxon>
        <taxon>Pseudomonadati</taxon>
        <taxon>Pseudomonadota</taxon>
        <taxon>Betaproteobacteria</taxon>
        <taxon>Burkholderiales</taxon>
        <taxon>Comamonadaceae</taxon>
        <taxon>Limnohabitans</taxon>
    </lineage>
</organism>
<proteinExistence type="inferred from homology"/>
<keyword evidence="6" id="KW-0448">Lipopolysaccharide biosynthesis</keyword>
<evidence type="ECO:0000256" key="7">
    <source>
        <dbReference type="ARBA" id="ARBA00022989"/>
    </source>
</evidence>
<feature type="transmembrane region" description="Helical" evidence="10">
    <location>
        <begin position="249"/>
        <end position="270"/>
    </location>
</feature>
<evidence type="ECO:0000256" key="3">
    <source>
        <dbReference type="ARBA" id="ARBA00022676"/>
    </source>
</evidence>
<evidence type="ECO:0000313" key="12">
    <source>
        <dbReference type="EMBL" id="PUE59233.1"/>
    </source>
</evidence>
<dbReference type="InterPro" id="IPR001173">
    <property type="entry name" value="Glyco_trans_2-like"/>
</dbReference>
<dbReference type="InterPro" id="IPR050256">
    <property type="entry name" value="Glycosyltransferase_2"/>
</dbReference>
<dbReference type="GO" id="GO:0016757">
    <property type="term" value="F:glycosyltransferase activity"/>
    <property type="evidence" value="ECO:0007669"/>
    <property type="project" value="UniProtKB-KW"/>
</dbReference>
<dbReference type="Proteomes" id="UP000251341">
    <property type="component" value="Unassembled WGS sequence"/>
</dbReference>
<evidence type="ECO:0000256" key="1">
    <source>
        <dbReference type="ARBA" id="ARBA00004651"/>
    </source>
</evidence>
<dbReference type="Gene3D" id="3.90.550.10">
    <property type="entry name" value="Spore Coat Polysaccharide Biosynthesis Protein SpsA, Chain A"/>
    <property type="match status" value="1"/>
</dbReference>
<dbReference type="EMBL" id="NESP01000001">
    <property type="protein sequence ID" value="PUE59233.1"/>
    <property type="molecule type" value="Genomic_DNA"/>
</dbReference>
<dbReference type="GO" id="GO:0005886">
    <property type="term" value="C:plasma membrane"/>
    <property type="evidence" value="ECO:0007669"/>
    <property type="project" value="UniProtKB-SubCell"/>
</dbReference>
<dbReference type="AlphaFoldDB" id="A0A315EN82"/>
<protein>
    <submittedName>
        <fullName evidence="12">Glycosyltransferase</fullName>
    </submittedName>
</protein>
<feature type="domain" description="Glycosyltransferase 2-like" evidence="11">
    <location>
        <begin position="20"/>
        <end position="182"/>
    </location>
</feature>
<feature type="transmembrane region" description="Helical" evidence="10">
    <location>
        <begin position="221"/>
        <end position="242"/>
    </location>
</feature>
<evidence type="ECO:0000256" key="10">
    <source>
        <dbReference type="SAM" id="Phobius"/>
    </source>
</evidence>
<name>A0A315EN82_9BURK</name>
<evidence type="ECO:0000256" key="2">
    <source>
        <dbReference type="ARBA" id="ARBA00022475"/>
    </source>
</evidence>
<gene>
    <name evidence="12" type="ORF">B9Z44_06405</name>
</gene>
<comment type="similarity">
    <text evidence="9">Belongs to the glycosyltransferase 2 family. GtrB subfamily.</text>
</comment>
<evidence type="ECO:0000256" key="9">
    <source>
        <dbReference type="ARBA" id="ARBA00038152"/>
    </source>
</evidence>
<evidence type="ECO:0000313" key="13">
    <source>
        <dbReference type="Proteomes" id="UP000251341"/>
    </source>
</evidence>
<evidence type="ECO:0000256" key="5">
    <source>
        <dbReference type="ARBA" id="ARBA00022692"/>
    </source>
</evidence>
<evidence type="ECO:0000256" key="4">
    <source>
        <dbReference type="ARBA" id="ARBA00022679"/>
    </source>
</evidence>
<comment type="caution">
    <text evidence="12">The sequence shown here is derived from an EMBL/GenBank/DDBJ whole genome shotgun (WGS) entry which is preliminary data.</text>
</comment>
<dbReference type="FunFam" id="3.90.550.10:FF:000079">
    <property type="entry name" value="Probable glycosyl transferase"/>
    <property type="match status" value="1"/>
</dbReference>
<evidence type="ECO:0000256" key="6">
    <source>
        <dbReference type="ARBA" id="ARBA00022985"/>
    </source>
</evidence>